<dbReference type="OrthoDB" id="5243635at2"/>
<dbReference type="Pfam" id="PF00583">
    <property type="entry name" value="Acetyltransf_1"/>
    <property type="match status" value="1"/>
</dbReference>
<gene>
    <name evidence="2" type="ORF">EBN03_31035</name>
</gene>
<dbReference type="AlphaFoldDB" id="A0A3M2KVP5"/>
<keyword evidence="3" id="KW-1185">Reference proteome</keyword>
<dbReference type="Gene3D" id="3.40.630.30">
    <property type="match status" value="1"/>
</dbReference>
<organism evidence="2 3">
    <name type="scientific">Nocardia stercoris</name>
    <dbReference type="NCBI Taxonomy" id="2483361"/>
    <lineage>
        <taxon>Bacteria</taxon>
        <taxon>Bacillati</taxon>
        <taxon>Actinomycetota</taxon>
        <taxon>Actinomycetes</taxon>
        <taxon>Mycobacteriales</taxon>
        <taxon>Nocardiaceae</taxon>
        <taxon>Nocardia</taxon>
    </lineage>
</organism>
<dbReference type="InterPro" id="IPR000182">
    <property type="entry name" value="GNAT_dom"/>
</dbReference>
<accession>A0A3M2KVP5</accession>
<evidence type="ECO:0000313" key="2">
    <source>
        <dbReference type="EMBL" id="RMI28283.1"/>
    </source>
</evidence>
<sequence length="190" mass="20911">MWTLRRAVPDDATAVAALHVRSWQEGYRGLLPADFLAGLDPAQRAARYTFDRIGPDDPATQVAVDTAGRIGGVVTTGPRPAGEPESVGEVLACYVDPPLWRHGIGHLLLLGALTQLGRNGYDEAVLWVLDGNERAERFYRRERWTPDGGTRTARVWGIGVAENRFRTTFPRFPGDRRLDSHEASDHGSPA</sequence>
<dbReference type="EMBL" id="RFFH01000023">
    <property type="protein sequence ID" value="RMI28283.1"/>
    <property type="molecule type" value="Genomic_DNA"/>
</dbReference>
<evidence type="ECO:0000313" key="3">
    <source>
        <dbReference type="Proteomes" id="UP000279275"/>
    </source>
</evidence>
<evidence type="ECO:0000259" key="1">
    <source>
        <dbReference type="PROSITE" id="PS51186"/>
    </source>
</evidence>
<name>A0A3M2KVP5_9NOCA</name>
<dbReference type="RefSeq" id="WP_122191720.1">
    <property type="nucleotide sequence ID" value="NZ_RFFH01000023.1"/>
</dbReference>
<dbReference type="GO" id="GO:0016747">
    <property type="term" value="F:acyltransferase activity, transferring groups other than amino-acyl groups"/>
    <property type="evidence" value="ECO:0007669"/>
    <property type="project" value="InterPro"/>
</dbReference>
<protein>
    <submittedName>
        <fullName evidence="2">GNAT family N-acetyltransferase</fullName>
    </submittedName>
</protein>
<feature type="domain" description="N-acetyltransferase" evidence="1">
    <location>
        <begin position="2"/>
        <end position="179"/>
    </location>
</feature>
<dbReference type="InterPro" id="IPR016181">
    <property type="entry name" value="Acyl_CoA_acyltransferase"/>
</dbReference>
<dbReference type="Proteomes" id="UP000279275">
    <property type="component" value="Unassembled WGS sequence"/>
</dbReference>
<dbReference type="PROSITE" id="PS51186">
    <property type="entry name" value="GNAT"/>
    <property type="match status" value="1"/>
</dbReference>
<dbReference type="SUPFAM" id="SSF55729">
    <property type="entry name" value="Acyl-CoA N-acyltransferases (Nat)"/>
    <property type="match status" value="1"/>
</dbReference>
<reference evidence="2 3" key="1">
    <citation type="submission" date="2018-10" db="EMBL/GenBank/DDBJ databases">
        <title>Isolation from cow dung.</title>
        <authorList>
            <person name="Ling L."/>
        </authorList>
    </citation>
    <scope>NUCLEOTIDE SEQUENCE [LARGE SCALE GENOMIC DNA]</scope>
    <source>
        <strain evidence="2 3">NEAU-LL90</strain>
    </source>
</reference>
<comment type="caution">
    <text evidence="2">The sequence shown here is derived from an EMBL/GenBank/DDBJ whole genome shotgun (WGS) entry which is preliminary data.</text>
</comment>
<proteinExistence type="predicted"/>
<keyword evidence="2" id="KW-0808">Transferase</keyword>